<accession>X1I5D5</accession>
<proteinExistence type="predicted"/>
<sequence length="44" mass="5022">TDLINDLLLYEVPDMTTIYLNVTIEDDDHNIFKGSECVRIQHGG</sequence>
<dbReference type="EMBL" id="BARU01020764">
    <property type="protein sequence ID" value="GAH52778.1"/>
    <property type="molecule type" value="Genomic_DNA"/>
</dbReference>
<protein>
    <submittedName>
        <fullName evidence="1">Uncharacterized protein</fullName>
    </submittedName>
</protein>
<organism evidence="1">
    <name type="scientific">marine sediment metagenome</name>
    <dbReference type="NCBI Taxonomy" id="412755"/>
    <lineage>
        <taxon>unclassified sequences</taxon>
        <taxon>metagenomes</taxon>
        <taxon>ecological metagenomes</taxon>
    </lineage>
</organism>
<name>X1I5D5_9ZZZZ</name>
<reference evidence="1" key="1">
    <citation type="journal article" date="2014" name="Front. Microbiol.">
        <title>High frequency of phylogenetically diverse reductive dehalogenase-homologous genes in deep subseafloor sedimentary metagenomes.</title>
        <authorList>
            <person name="Kawai M."/>
            <person name="Futagami T."/>
            <person name="Toyoda A."/>
            <person name="Takaki Y."/>
            <person name="Nishi S."/>
            <person name="Hori S."/>
            <person name="Arai W."/>
            <person name="Tsubouchi T."/>
            <person name="Morono Y."/>
            <person name="Uchiyama I."/>
            <person name="Ito T."/>
            <person name="Fujiyama A."/>
            <person name="Inagaki F."/>
            <person name="Takami H."/>
        </authorList>
    </citation>
    <scope>NUCLEOTIDE SEQUENCE</scope>
    <source>
        <strain evidence="1">Expedition CK06-06</strain>
    </source>
</reference>
<feature type="non-terminal residue" evidence="1">
    <location>
        <position position="1"/>
    </location>
</feature>
<comment type="caution">
    <text evidence="1">The sequence shown here is derived from an EMBL/GenBank/DDBJ whole genome shotgun (WGS) entry which is preliminary data.</text>
</comment>
<evidence type="ECO:0000313" key="1">
    <source>
        <dbReference type="EMBL" id="GAH52778.1"/>
    </source>
</evidence>
<dbReference type="AlphaFoldDB" id="X1I5D5"/>
<gene>
    <name evidence="1" type="ORF">S03H2_34055</name>
</gene>